<accession>A0AAN8PZT5</accession>
<gene>
    <name evidence="1" type="ORF">SNE40_005278</name>
</gene>
<comment type="caution">
    <text evidence="1">The sequence shown here is derived from an EMBL/GenBank/DDBJ whole genome shotgun (WGS) entry which is preliminary data.</text>
</comment>
<proteinExistence type="predicted"/>
<name>A0AAN8PZT5_PATCE</name>
<dbReference type="EMBL" id="JAZGQO010000004">
    <property type="protein sequence ID" value="KAK6187199.1"/>
    <property type="molecule type" value="Genomic_DNA"/>
</dbReference>
<organism evidence="1 2">
    <name type="scientific">Patella caerulea</name>
    <name type="common">Rayed Mediterranean limpet</name>
    <dbReference type="NCBI Taxonomy" id="87958"/>
    <lineage>
        <taxon>Eukaryota</taxon>
        <taxon>Metazoa</taxon>
        <taxon>Spiralia</taxon>
        <taxon>Lophotrochozoa</taxon>
        <taxon>Mollusca</taxon>
        <taxon>Gastropoda</taxon>
        <taxon>Patellogastropoda</taxon>
        <taxon>Patelloidea</taxon>
        <taxon>Patellidae</taxon>
        <taxon>Patella</taxon>
    </lineage>
</organism>
<protein>
    <submittedName>
        <fullName evidence="1">Uncharacterized protein</fullName>
    </submittedName>
</protein>
<keyword evidence="2" id="KW-1185">Reference proteome</keyword>
<evidence type="ECO:0000313" key="1">
    <source>
        <dbReference type="EMBL" id="KAK6187199.1"/>
    </source>
</evidence>
<sequence length="215" mass="23824">MAELVKPKGQWYTPIDHSVQDNHVYKELVKDGQDNVISISSPSRGTRCSDICCCEPVNDHEQQSGLERDESWGLGLAGELSDNSTSVSRAIMSKRIVHDFLDRTYGQEHGIDAEDTGNFMVEASSGLSSIESIRIYTSLEQVNCDHSANDDVGVGNLLDTKELPEDAPLVDKTQVMDNLSLINLYHGSDEEVNGDNTMITHDIDDSLQVCKYEMK</sequence>
<evidence type="ECO:0000313" key="2">
    <source>
        <dbReference type="Proteomes" id="UP001347796"/>
    </source>
</evidence>
<reference evidence="1 2" key="1">
    <citation type="submission" date="2024-01" db="EMBL/GenBank/DDBJ databases">
        <title>The genome of the rayed Mediterranean limpet Patella caerulea (Linnaeus, 1758).</title>
        <authorList>
            <person name="Anh-Thu Weber A."/>
            <person name="Halstead-Nussloch G."/>
        </authorList>
    </citation>
    <scope>NUCLEOTIDE SEQUENCE [LARGE SCALE GENOMIC DNA]</scope>
    <source>
        <strain evidence="1">AATW-2023a</strain>
        <tissue evidence="1">Whole specimen</tissue>
    </source>
</reference>
<dbReference type="Proteomes" id="UP001347796">
    <property type="component" value="Unassembled WGS sequence"/>
</dbReference>
<dbReference type="AlphaFoldDB" id="A0AAN8PZT5"/>